<feature type="compositionally biased region" description="Basic and acidic residues" evidence="6">
    <location>
        <begin position="1"/>
        <end position="20"/>
    </location>
</feature>
<keyword evidence="4 7" id="KW-1133">Transmembrane helix</keyword>
<dbReference type="Proteomes" id="UP000232323">
    <property type="component" value="Unassembled WGS sequence"/>
</dbReference>
<keyword evidence="3" id="KW-0406">Ion transport</keyword>
<comment type="caution">
    <text evidence="9">The sequence shown here is derived from an EMBL/GenBank/DDBJ whole genome shotgun (WGS) entry which is preliminary data.</text>
</comment>
<feature type="transmembrane region" description="Helical" evidence="7">
    <location>
        <begin position="156"/>
        <end position="175"/>
    </location>
</feature>
<protein>
    <recommendedName>
        <fullName evidence="8">Cation efflux protein transmembrane domain-containing protein</fullName>
    </recommendedName>
</protein>
<dbReference type="InterPro" id="IPR002524">
    <property type="entry name" value="Cation_efflux"/>
</dbReference>
<dbReference type="InterPro" id="IPR058533">
    <property type="entry name" value="Cation_efflux_TM"/>
</dbReference>
<evidence type="ECO:0000256" key="2">
    <source>
        <dbReference type="ARBA" id="ARBA00022692"/>
    </source>
</evidence>
<gene>
    <name evidence="9" type="ORF">CEUSTIGMA_g8126.t1</name>
</gene>
<proteinExistence type="predicted"/>
<feature type="region of interest" description="Disordered" evidence="6">
    <location>
        <begin position="180"/>
        <end position="216"/>
    </location>
</feature>
<dbReference type="SUPFAM" id="SSF161111">
    <property type="entry name" value="Cation efflux protein transmembrane domain-like"/>
    <property type="match status" value="1"/>
</dbReference>
<dbReference type="AlphaFoldDB" id="A0A250XC91"/>
<dbReference type="GO" id="GO:0005385">
    <property type="term" value="F:zinc ion transmembrane transporter activity"/>
    <property type="evidence" value="ECO:0007669"/>
    <property type="project" value="TreeGrafter"/>
</dbReference>
<evidence type="ECO:0000313" key="10">
    <source>
        <dbReference type="Proteomes" id="UP000232323"/>
    </source>
</evidence>
<keyword evidence="5 7" id="KW-0472">Membrane</keyword>
<keyword evidence="3" id="KW-0862">Zinc</keyword>
<evidence type="ECO:0000259" key="8">
    <source>
        <dbReference type="Pfam" id="PF01545"/>
    </source>
</evidence>
<evidence type="ECO:0000313" key="9">
    <source>
        <dbReference type="EMBL" id="GAX80691.1"/>
    </source>
</evidence>
<dbReference type="Gene3D" id="1.20.1510.10">
    <property type="entry name" value="Cation efflux protein transmembrane domain"/>
    <property type="match status" value="1"/>
</dbReference>
<sequence>MSTHDHRAPLLQENSRESGPHKTSGCSLPGSSEPCFLAGGNKIDKSQRTVQCKLLAACILCFIFMLIEVAGGYIAGSVAIMADAAHMLSDVAGLGVSLFAAWAVTKKSHISYSFGYHRAEILGALLSILVIWAVTGALLVEAVQRILEPQEVDGKIMFIIAVAGIVFNLVVGSVLGHGGHGHAGHDHGHSHGPKRERKSPGASHNHGDVEHGHEGHDHAGHVLEVHAHAGHAHGEGDQHDSHEHAGHIHNAEGDNDPHEHEQEHGEGEGHDDHEEEGNINLRSAMLHVLGDLVQSAGVAIAGLLIWYKQDDTRWHIADPICTFVFAIIVLFTTVSIVRDIINTLMERAPKNLDMQALLLALKEIHGVSDVHDLHVWNLSSGTEPIMTAHVITLDI</sequence>
<dbReference type="PANTHER" id="PTHR11562">
    <property type="entry name" value="CATION EFFLUX PROTEIN/ ZINC TRANSPORTER"/>
    <property type="match status" value="1"/>
</dbReference>
<evidence type="ECO:0000256" key="5">
    <source>
        <dbReference type="ARBA" id="ARBA00023136"/>
    </source>
</evidence>
<dbReference type="OrthoDB" id="9944568at2759"/>
<accession>A0A250XC91</accession>
<feature type="region of interest" description="Disordered" evidence="6">
    <location>
        <begin position="1"/>
        <end position="28"/>
    </location>
</feature>
<dbReference type="EMBL" id="BEGY01000055">
    <property type="protein sequence ID" value="GAX80691.1"/>
    <property type="molecule type" value="Genomic_DNA"/>
</dbReference>
<reference evidence="9 10" key="1">
    <citation type="submission" date="2017-08" db="EMBL/GenBank/DDBJ databases">
        <title>Acidophilic green algal genome provides insights into adaptation to an acidic environment.</title>
        <authorList>
            <person name="Hirooka S."/>
            <person name="Hirose Y."/>
            <person name="Kanesaki Y."/>
            <person name="Higuchi S."/>
            <person name="Fujiwara T."/>
            <person name="Onuma R."/>
            <person name="Era A."/>
            <person name="Ohbayashi R."/>
            <person name="Uzuka A."/>
            <person name="Nozaki H."/>
            <person name="Yoshikawa H."/>
            <person name="Miyagishima S.Y."/>
        </authorList>
    </citation>
    <scope>NUCLEOTIDE SEQUENCE [LARGE SCALE GENOMIC DNA]</scope>
    <source>
        <strain evidence="9 10">NIES-2499</strain>
    </source>
</reference>
<organism evidence="9 10">
    <name type="scientific">Chlamydomonas eustigma</name>
    <dbReference type="NCBI Taxonomy" id="1157962"/>
    <lineage>
        <taxon>Eukaryota</taxon>
        <taxon>Viridiplantae</taxon>
        <taxon>Chlorophyta</taxon>
        <taxon>core chlorophytes</taxon>
        <taxon>Chlorophyceae</taxon>
        <taxon>CS clade</taxon>
        <taxon>Chlamydomonadales</taxon>
        <taxon>Chlamydomonadaceae</taxon>
        <taxon>Chlamydomonas</taxon>
    </lineage>
</organism>
<dbReference type="NCBIfam" id="TIGR01297">
    <property type="entry name" value="CDF"/>
    <property type="match status" value="1"/>
</dbReference>
<evidence type="ECO:0000256" key="1">
    <source>
        <dbReference type="ARBA" id="ARBA00004141"/>
    </source>
</evidence>
<feature type="transmembrane region" description="Helical" evidence="7">
    <location>
        <begin position="124"/>
        <end position="144"/>
    </location>
</feature>
<feature type="transmembrane region" description="Helical" evidence="7">
    <location>
        <begin position="313"/>
        <end position="337"/>
    </location>
</feature>
<feature type="transmembrane region" description="Helical" evidence="7">
    <location>
        <begin position="54"/>
        <end position="75"/>
    </location>
</feature>
<feature type="region of interest" description="Disordered" evidence="6">
    <location>
        <begin position="231"/>
        <end position="275"/>
    </location>
</feature>
<keyword evidence="3" id="KW-0813">Transport</keyword>
<evidence type="ECO:0000256" key="4">
    <source>
        <dbReference type="ARBA" id="ARBA00022989"/>
    </source>
</evidence>
<dbReference type="InterPro" id="IPR050681">
    <property type="entry name" value="CDF/SLC30A"/>
</dbReference>
<comment type="subcellular location">
    <subcellularLocation>
        <location evidence="1">Membrane</location>
        <topology evidence="1">Multi-pass membrane protein</topology>
    </subcellularLocation>
</comment>
<dbReference type="GO" id="GO:0005886">
    <property type="term" value="C:plasma membrane"/>
    <property type="evidence" value="ECO:0007669"/>
    <property type="project" value="TreeGrafter"/>
</dbReference>
<feature type="transmembrane region" description="Helical" evidence="7">
    <location>
        <begin position="288"/>
        <end position="307"/>
    </location>
</feature>
<evidence type="ECO:0000256" key="6">
    <source>
        <dbReference type="SAM" id="MobiDB-lite"/>
    </source>
</evidence>
<name>A0A250XC91_9CHLO</name>
<feature type="compositionally biased region" description="Basic and acidic residues" evidence="6">
    <location>
        <begin position="231"/>
        <end position="272"/>
    </location>
</feature>
<dbReference type="Pfam" id="PF01545">
    <property type="entry name" value="Cation_efflux"/>
    <property type="match status" value="1"/>
</dbReference>
<dbReference type="InterPro" id="IPR027469">
    <property type="entry name" value="Cation_efflux_TMD_sf"/>
</dbReference>
<keyword evidence="10" id="KW-1185">Reference proteome</keyword>
<dbReference type="PANTHER" id="PTHR11562:SF17">
    <property type="entry name" value="RE54080P-RELATED"/>
    <property type="match status" value="1"/>
</dbReference>
<keyword evidence="3" id="KW-0864">Zinc transport</keyword>
<evidence type="ECO:0000256" key="7">
    <source>
        <dbReference type="SAM" id="Phobius"/>
    </source>
</evidence>
<dbReference type="STRING" id="1157962.A0A250XC91"/>
<feature type="compositionally biased region" description="Basic and acidic residues" evidence="6">
    <location>
        <begin position="205"/>
        <end position="216"/>
    </location>
</feature>
<evidence type="ECO:0000256" key="3">
    <source>
        <dbReference type="ARBA" id="ARBA00022906"/>
    </source>
</evidence>
<feature type="domain" description="Cation efflux protein transmembrane" evidence="8">
    <location>
        <begin position="54"/>
        <end position="345"/>
    </location>
</feature>
<keyword evidence="2 7" id="KW-0812">Transmembrane</keyword>